<evidence type="ECO:0000313" key="8">
    <source>
        <dbReference type="EMBL" id="ATW26206.1"/>
    </source>
</evidence>
<dbReference type="EMBL" id="CP017634">
    <property type="protein sequence ID" value="ATW26206.1"/>
    <property type="molecule type" value="Genomic_DNA"/>
</dbReference>
<accession>A0A3G1KUU1</accession>
<dbReference type="PANTHER" id="PTHR43273:SF8">
    <property type="entry name" value="RADICAL SAM DOMAIN PROTEIN"/>
    <property type="match status" value="1"/>
</dbReference>
<dbReference type="PROSITE" id="PS01305">
    <property type="entry name" value="MOAA_NIFB_PQQE"/>
    <property type="match status" value="1"/>
</dbReference>
<gene>
    <name evidence="8" type="ORF">DCMF_16810</name>
</gene>
<dbReference type="GO" id="GO:0046872">
    <property type="term" value="F:metal ion binding"/>
    <property type="evidence" value="ECO:0007669"/>
    <property type="project" value="UniProtKB-KW"/>
</dbReference>
<dbReference type="InterPro" id="IPR024025">
    <property type="entry name" value="SCIFF_rSAM_maturase"/>
</dbReference>
<dbReference type="Proteomes" id="UP000323521">
    <property type="component" value="Chromosome"/>
</dbReference>
<keyword evidence="9" id="KW-1185">Reference proteome</keyword>
<dbReference type="PROSITE" id="PS51918">
    <property type="entry name" value="RADICAL_SAM"/>
    <property type="match status" value="1"/>
</dbReference>
<dbReference type="InterPro" id="IPR023867">
    <property type="entry name" value="Sulphatase_maturase_rSAM"/>
</dbReference>
<keyword evidence="5" id="KW-0408">Iron</keyword>
<dbReference type="AlphaFoldDB" id="A0A3G1KUU1"/>
<dbReference type="NCBIfam" id="TIGR04085">
    <property type="entry name" value="rSAM_more_4Fe4S"/>
    <property type="match status" value="1"/>
</dbReference>
<evidence type="ECO:0000256" key="3">
    <source>
        <dbReference type="ARBA" id="ARBA00022691"/>
    </source>
</evidence>
<dbReference type="Pfam" id="PF13186">
    <property type="entry name" value="SPASM"/>
    <property type="match status" value="1"/>
</dbReference>
<evidence type="ECO:0000256" key="4">
    <source>
        <dbReference type="ARBA" id="ARBA00022723"/>
    </source>
</evidence>
<keyword evidence="3" id="KW-0949">S-adenosyl-L-methionine</keyword>
<dbReference type="InterPro" id="IPR013785">
    <property type="entry name" value="Aldolase_TIM"/>
</dbReference>
<dbReference type="GO" id="GO:0051539">
    <property type="term" value="F:4 iron, 4 sulfur cluster binding"/>
    <property type="evidence" value="ECO:0007669"/>
    <property type="project" value="UniProtKB-KW"/>
</dbReference>
<feature type="domain" description="Radical SAM core" evidence="7">
    <location>
        <begin position="100"/>
        <end position="325"/>
    </location>
</feature>
<dbReference type="SFLD" id="SFLDG01067">
    <property type="entry name" value="SPASM/twitch_domain_containing"/>
    <property type="match status" value="1"/>
</dbReference>
<evidence type="ECO:0000256" key="2">
    <source>
        <dbReference type="ARBA" id="ARBA00022485"/>
    </source>
</evidence>
<keyword evidence="4" id="KW-0479">Metal-binding</keyword>
<evidence type="ECO:0000256" key="1">
    <source>
        <dbReference type="ARBA" id="ARBA00001966"/>
    </source>
</evidence>
<dbReference type="SFLD" id="SFLDG01384">
    <property type="entry name" value="thioether_bond_formation_requi"/>
    <property type="match status" value="1"/>
</dbReference>
<reference evidence="8 9" key="1">
    <citation type="submission" date="2016-10" db="EMBL/GenBank/DDBJ databases">
        <title>Complete Genome Sequence of Peptococcaceae strain DCMF.</title>
        <authorList>
            <person name="Edwards R.J."/>
            <person name="Holland S.I."/>
            <person name="Deshpande N.P."/>
            <person name="Wong Y.K."/>
            <person name="Ertan H."/>
            <person name="Manefield M."/>
            <person name="Russell T.L."/>
            <person name="Lee M.J."/>
        </authorList>
    </citation>
    <scope>NUCLEOTIDE SEQUENCE [LARGE SCALE GENOMIC DNA]</scope>
    <source>
        <strain evidence="8 9">DCMF</strain>
    </source>
</reference>
<sequence>MRRDTVNFKIGDTHKFEIDGTKILLDVNSGSVHVIDDLMWNFHEKMLDRQGNFEEALRDCAAEYDARSLAALKEEVLDLIAQGLLFSSDENVSQYALPENPVLKSLCLNISHDCNLRCAYCFASSGPFGGERLLMPEEIGKKAIDYLMAHSGSRKHCEIDFFGGEPLMNWHAIKEVVAYGREQGKKYGKEIKFTLTTNGVALNDEVQDFLNRENISVVLSLDGRPEVHDRVRKFPSGKGSYEIINAHLKRFIQSRDCQNYYVRGTFTGFNKDFCQDAIHLVEQGYDIISLEPVVTSEEEAYGLKDSDLPHLYEEYIKLARYYRKRKKEGKPFTFFHFNLDLRHGPCLPKRLTGCGAGHEYMVVTPEGDFYPCHQFVGRKEYKLGSLDSGGLNEPLRKKFQQAHIYHKPCCVACWARFYCSGGCHANADAFNKDIYQPYALGCALQKMRLECAIWLQALDALE</sequence>
<dbReference type="CDD" id="cd01335">
    <property type="entry name" value="Radical_SAM"/>
    <property type="match status" value="1"/>
</dbReference>
<name>A0A3G1KUU1_FORW1</name>
<dbReference type="SUPFAM" id="SSF102114">
    <property type="entry name" value="Radical SAM enzymes"/>
    <property type="match status" value="1"/>
</dbReference>
<dbReference type="PANTHER" id="PTHR43273">
    <property type="entry name" value="ANAEROBIC SULFATASE-MATURATING ENZYME HOMOLOG ASLB-RELATED"/>
    <property type="match status" value="1"/>
</dbReference>
<dbReference type="SFLD" id="SFLDS00029">
    <property type="entry name" value="Radical_SAM"/>
    <property type="match status" value="1"/>
</dbReference>
<organism evidence="8 9">
    <name type="scientific">Formimonas warabiya</name>
    <dbReference type="NCBI Taxonomy" id="1761012"/>
    <lineage>
        <taxon>Bacteria</taxon>
        <taxon>Bacillati</taxon>
        <taxon>Bacillota</taxon>
        <taxon>Clostridia</taxon>
        <taxon>Eubacteriales</taxon>
        <taxon>Peptococcaceae</taxon>
        <taxon>Candidatus Formimonas</taxon>
    </lineage>
</organism>
<dbReference type="InterPro" id="IPR000385">
    <property type="entry name" value="MoaA_NifB_PqqE_Fe-S-bd_CS"/>
</dbReference>
<dbReference type="KEGG" id="fwa:DCMF_16810"/>
<dbReference type="NCBIfam" id="TIGR03974">
    <property type="entry name" value="rSAM_six_Cys"/>
    <property type="match status" value="1"/>
</dbReference>
<dbReference type="GO" id="GO:0016491">
    <property type="term" value="F:oxidoreductase activity"/>
    <property type="evidence" value="ECO:0007669"/>
    <property type="project" value="InterPro"/>
</dbReference>
<keyword evidence="6" id="KW-0411">Iron-sulfur</keyword>
<evidence type="ECO:0000256" key="6">
    <source>
        <dbReference type="ARBA" id="ARBA00023014"/>
    </source>
</evidence>
<dbReference type="Pfam" id="PF04055">
    <property type="entry name" value="Radical_SAM"/>
    <property type="match status" value="1"/>
</dbReference>
<evidence type="ECO:0000313" key="9">
    <source>
        <dbReference type="Proteomes" id="UP000323521"/>
    </source>
</evidence>
<protein>
    <submittedName>
        <fullName evidence="8">Thioether cross-link-forming SCIFF peptide maturase</fullName>
    </submittedName>
</protein>
<proteinExistence type="predicted"/>
<comment type="cofactor">
    <cofactor evidence="1">
        <name>[4Fe-4S] cluster</name>
        <dbReference type="ChEBI" id="CHEBI:49883"/>
    </cofactor>
</comment>
<dbReference type="InterPro" id="IPR047602">
    <property type="entry name" value="SPASM_CteB-like"/>
</dbReference>
<dbReference type="CDD" id="cd21124">
    <property type="entry name" value="SPASM_CteB-like"/>
    <property type="match status" value="1"/>
</dbReference>
<dbReference type="InterPro" id="IPR007197">
    <property type="entry name" value="rSAM"/>
</dbReference>
<dbReference type="InterPro" id="IPR058240">
    <property type="entry name" value="rSAM_sf"/>
</dbReference>
<evidence type="ECO:0000256" key="5">
    <source>
        <dbReference type="ARBA" id="ARBA00023004"/>
    </source>
</evidence>
<dbReference type="Gene3D" id="3.20.20.70">
    <property type="entry name" value="Aldolase class I"/>
    <property type="match status" value="1"/>
</dbReference>
<keyword evidence="2" id="KW-0004">4Fe-4S</keyword>
<dbReference type="SFLD" id="SFLDG01386">
    <property type="entry name" value="main_SPASM_domain-containing"/>
    <property type="match status" value="1"/>
</dbReference>
<dbReference type="InterPro" id="IPR023885">
    <property type="entry name" value="4Fe4S-binding_SPASM_dom"/>
</dbReference>
<evidence type="ECO:0000259" key="7">
    <source>
        <dbReference type="PROSITE" id="PS51918"/>
    </source>
</evidence>